<dbReference type="PANTHER" id="PTHR47268:SF4">
    <property type="entry name" value="ACYLPHOSPHATASE"/>
    <property type="match status" value="1"/>
</dbReference>
<feature type="region of interest" description="Disordered" evidence="6">
    <location>
        <begin position="76"/>
        <end position="108"/>
    </location>
</feature>
<dbReference type="PROSITE" id="PS00151">
    <property type="entry name" value="ACYLPHOSPHATASE_2"/>
    <property type="match status" value="1"/>
</dbReference>
<evidence type="ECO:0000259" key="7">
    <source>
        <dbReference type="PROSITE" id="PS51160"/>
    </source>
</evidence>
<dbReference type="SUPFAM" id="SSF54975">
    <property type="entry name" value="Acylphosphatase/BLUF domain-like"/>
    <property type="match status" value="1"/>
</dbReference>
<feature type="domain" description="Acylphosphatase-like" evidence="7">
    <location>
        <begin position="3"/>
        <end position="93"/>
    </location>
</feature>
<dbReference type="InterPro" id="IPR017968">
    <property type="entry name" value="Acylphosphatase_CS"/>
</dbReference>
<evidence type="ECO:0000256" key="1">
    <source>
        <dbReference type="ARBA" id="ARBA00005614"/>
    </source>
</evidence>
<evidence type="ECO:0000256" key="6">
    <source>
        <dbReference type="SAM" id="MobiDB-lite"/>
    </source>
</evidence>
<feature type="active site" evidence="4">
    <location>
        <position position="18"/>
    </location>
</feature>
<dbReference type="Gene3D" id="3.30.70.100">
    <property type="match status" value="1"/>
</dbReference>
<dbReference type="PROSITE" id="PS51160">
    <property type="entry name" value="ACYLPHOSPHATASE_3"/>
    <property type="match status" value="1"/>
</dbReference>
<evidence type="ECO:0000313" key="9">
    <source>
        <dbReference type="Proteomes" id="UP001419910"/>
    </source>
</evidence>
<dbReference type="Pfam" id="PF00708">
    <property type="entry name" value="Acylphosphatase"/>
    <property type="match status" value="1"/>
</dbReference>
<dbReference type="Proteomes" id="UP001419910">
    <property type="component" value="Unassembled WGS sequence"/>
</dbReference>
<comment type="catalytic activity">
    <reaction evidence="3 4">
        <text>an acyl phosphate + H2O = a carboxylate + phosphate + H(+)</text>
        <dbReference type="Rhea" id="RHEA:14965"/>
        <dbReference type="ChEBI" id="CHEBI:15377"/>
        <dbReference type="ChEBI" id="CHEBI:15378"/>
        <dbReference type="ChEBI" id="CHEBI:29067"/>
        <dbReference type="ChEBI" id="CHEBI:43474"/>
        <dbReference type="ChEBI" id="CHEBI:59918"/>
        <dbReference type="EC" id="3.6.1.7"/>
    </reaction>
</comment>
<evidence type="ECO:0000256" key="4">
    <source>
        <dbReference type="PROSITE-ProRule" id="PRU00520"/>
    </source>
</evidence>
<dbReference type="InterPro" id="IPR020456">
    <property type="entry name" value="Acylphosphatase"/>
</dbReference>
<proteinExistence type="inferred from homology"/>
<dbReference type="RefSeq" id="WP_343890012.1">
    <property type="nucleotide sequence ID" value="NZ_BAAAEH010000028.1"/>
</dbReference>
<name>A0ABU9Y4H2_9SPHN</name>
<keyword evidence="9" id="KW-1185">Reference proteome</keyword>
<protein>
    <recommendedName>
        <fullName evidence="2 4">acylphosphatase</fullName>
        <ecNumber evidence="2 4">3.6.1.7</ecNumber>
    </recommendedName>
</protein>
<comment type="similarity">
    <text evidence="1 5">Belongs to the acylphosphatase family.</text>
</comment>
<gene>
    <name evidence="8" type="ORF">ABC974_13700</name>
</gene>
<organism evidence="8 9">
    <name type="scientific">Sphingomonas oligophenolica</name>
    <dbReference type="NCBI Taxonomy" id="301154"/>
    <lineage>
        <taxon>Bacteria</taxon>
        <taxon>Pseudomonadati</taxon>
        <taxon>Pseudomonadota</taxon>
        <taxon>Alphaproteobacteria</taxon>
        <taxon>Sphingomonadales</taxon>
        <taxon>Sphingomonadaceae</taxon>
        <taxon>Sphingomonas</taxon>
    </lineage>
</organism>
<sequence length="108" mass="11676">MTTQRIFISGKVQNIGFRNWVMCKARDLGVTGWVRNLTDGRVEVLVAGDDEAANALVEACRQGSPHSRVDHVEALPDEEKPPKGFTKRFTASVPGTVHSSPGSGRAMA</sequence>
<evidence type="ECO:0000313" key="8">
    <source>
        <dbReference type="EMBL" id="MEN2790689.1"/>
    </source>
</evidence>
<dbReference type="InterPro" id="IPR001792">
    <property type="entry name" value="Acylphosphatase-like_dom"/>
</dbReference>
<dbReference type="PANTHER" id="PTHR47268">
    <property type="entry name" value="ACYLPHOSPHATASE"/>
    <property type="match status" value="1"/>
</dbReference>
<dbReference type="InterPro" id="IPR036046">
    <property type="entry name" value="Acylphosphatase-like_dom_sf"/>
</dbReference>
<evidence type="ECO:0000256" key="2">
    <source>
        <dbReference type="ARBA" id="ARBA00012150"/>
    </source>
</evidence>
<feature type="active site" evidence="4">
    <location>
        <position position="36"/>
    </location>
</feature>
<dbReference type="EC" id="3.6.1.7" evidence="2 4"/>
<evidence type="ECO:0000256" key="3">
    <source>
        <dbReference type="ARBA" id="ARBA00047645"/>
    </source>
</evidence>
<dbReference type="EMBL" id="JBDIME010000011">
    <property type="protein sequence ID" value="MEN2790689.1"/>
    <property type="molecule type" value="Genomic_DNA"/>
</dbReference>
<keyword evidence="4" id="KW-0378">Hydrolase</keyword>
<evidence type="ECO:0000256" key="5">
    <source>
        <dbReference type="RuleBase" id="RU004168"/>
    </source>
</evidence>
<comment type="caution">
    <text evidence="8">The sequence shown here is derived from an EMBL/GenBank/DDBJ whole genome shotgun (WGS) entry which is preliminary data.</text>
</comment>
<accession>A0ABU9Y4H2</accession>
<reference evidence="8 9" key="1">
    <citation type="submission" date="2024-05" db="EMBL/GenBank/DDBJ databases">
        <authorList>
            <person name="Liu Q."/>
            <person name="Xin Y.-H."/>
        </authorList>
    </citation>
    <scope>NUCLEOTIDE SEQUENCE [LARGE SCALE GENOMIC DNA]</scope>
    <source>
        <strain evidence="8 9">CGMCC 1.10181</strain>
    </source>
</reference>